<reference evidence="4" key="1">
    <citation type="journal article" date="2019" name="Int. J. Syst. Evol. Microbiol.">
        <title>The Global Catalogue of Microorganisms (GCM) 10K type strain sequencing project: providing services to taxonomists for standard genome sequencing and annotation.</title>
        <authorList>
            <consortium name="The Broad Institute Genomics Platform"/>
            <consortium name="The Broad Institute Genome Sequencing Center for Infectious Disease"/>
            <person name="Wu L."/>
            <person name="Ma J."/>
        </authorList>
    </citation>
    <scope>NUCLEOTIDE SEQUENCE [LARGE SCALE GENOMIC DNA]</scope>
    <source>
        <strain evidence="4">JCM 31202</strain>
    </source>
</reference>
<accession>A0ABW3EYG2</accession>
<protein>
    <recommendedName>
        <fullName evidence="5">ABC transporter permease</fullName>
    </recommendedName>
</protein>
<dbReference type="RefSeq" id="WP_378303544.1">
    <property type="nucleotide sequence ID" value="NZ_JBHTJA010000072.1"/>
</dbReference>
<evidence type="ECO:0000256" key="2">
    <source>
        <dbReference type="SAM" id="Phobius"/>
    </source>
</evidence>
<dbReference type="Proteomes" id="UP001596972">
    <property type="component" value="Unassembled WGS sequence"/>
</dbReference>
<evidence type="ECO:0000256" key="1">
    <source>
        <dbReference type="SAM" id="MobiDB-lite"/>
    </source>
</evidence>
<feature type="transmembrane region" description="Helical" evidence="2">
    <location>
        <begin position="53"/>
        <end position="73"/>
    </location>
</feature>
<name>A0ABW3EYG2_9ACTN</name>
<keyword evidence="4" id="KW-1185">Reference proteome</keyword>
<evidence type="ECO:0008006" key="5">
    <source>
        <dbReference type="Google" id="ProtNLM"/>
    </source>
</evidence>
<keyword evidence="2" id="KW-0812">Transmembrane</keyword>
<sequence>MAAGLVTTLIMAVLGPLAGLLWAWTAPEVTYVIFRGDTYLADPESQAPIGTDIRFALIVLVAGALCGGAAYLAGGRGNDIALLLGLAAGGVLAGVLAWRTGHLIGLEEFRAAVHAAADRERVTGVAELRARGLLMCWPVAAVGAYGLLELVVRRLPARDGGDPGAGEADEVGGTQLDLESAPAGGDVDRRER</sequence>
<gene>
    <name evidence="3" type="ORF">ACFQ11_27065</name>
</gene>
<proteinExistence type="predicted"/>
<keyword evidence="2" id="KW-0472">Membrane</keyword>
<evidence type="ECO:0000313" key="4">
    <source>
        <dbReference type="Proteomes" id="UP001596972"/>
    </source>
</evidence>
<feature type="transmembrane region" description="Helical" evidence="2">
    <location>
        <begin position="80"/>
        <end position="98"/>
    </location>
</feature>
<comment type="caution">
    <text evidence="3">The sequence shown here is derived from an EMBL/GenBank/DDBJ whole genome shotgun (WGS) entry which is preliminary data.</text>
</comment>
<organism evidence="3 4">
    <name type="scientific">Actinomadura sediminis</name>
    <dbReference type="NCBI Taxonomy" id="1038904"/>
    <lineage>
        <taxon>Bacteria</taxon>
        <taxon>Bacillati</taxon>
        <taxon>Actinomycetota</taxon>
        <taxon>Actinomycetes</taxon>
        <taxon>Streptosporangiales</taxon>
        <taxon>Thermomonosporaceae</taxon>
        <taxon>Actinomadura</taxon>
    </lineage>
</organism>
<evidence type="ECO:0000313" key="3">
    <source>
        <dbReference type="EMBL" id="MFD0904072.1"/>
    </source>
</evidence>
<feature type="region of interest" description="Disordered" evidence="1">
    <location>
        <begin position="160"/>
        <end position="192"/>
    </location>
</feature>
<dbReference type="EMBL" id="JBHTJA010000072">
    <property type="protein sequence ID" value="MFD0904072.1"/>
    <property type="molecule type" value="Genomic_DNA"/>
</dbReference>
<keyword evidence="2" id="KW-1133">Transmembrane helix</keyword>